<dbReference type="AlphaFoldDB" id="A0ABD5NM94"/>
<organism evidence="3 4">
    <name type="scientific">Halovivax cerinus</name>
    <dbReference type="NCBI Taxonomy" id="1487865"/>
    <lineage>
        <taxon>Archaea</taxon>
        <taxon>Methanobacteriati</taxon>
        <taxon>Methanobacteriota</taxon>
        <taxon>Stenosarchaea group</taxon>
        <taxon>Halobacteria</taxon>
        <taxon>Halobacteriales</taxon>
        <taxon>Natrialbaceae</taxon>
        <taxon>Halovivax</taxon>
    </lineage>
</organism>
<dbReference type="EMBL" id="JBHSAQ010000002">
    <property type="protein sequence ID" value="MFC3957719.1"/>
    <property type="molecule type" value="Genomic_DNA"/>
</dbReference>
<keyword evidence="1" id="KW-0812">Transmembrane</keyword>
<evidence type="ECO:0000256" key="1">
    <source>
        <dbReference type="SAM" id="Phobius"/>
    </source>
</evidence>
<feature type="transmembrane region" description="Helical" evidence="1">
    <location>
        <begin position="52"/>
        <end position="68"/>
    </location>
</feature>
<evidence type="ECO:0000313" key="3">
    <source>
        <dbReference type="EMBL" id="MFC3957719.1"/>
    </source>
</evidence>
<keyword evidence="4" id="KW-1185">Reference proteome</keyword>
<proteinExistence type="predicted"/>
<sequence>MASERPVIESRSRRLLAYLRFNRARIVTDVSLLLVWMFVASATFDWLEQPPWLLYVVTFTGVVLYTRVTPTWERPYRSPD</sequence>
<dbReference type="RefSeq" id="WP_256533945.1">
    <property type="nucleotide sequence ID" value="NZ_CP101824.1"/>
</dbReference>
<accession>A0ABD5NM94</accession>
<name>A0ABD5NM94_9EURY</name>
<dbReference type="InterPro" id="IPR058432">
    <property type="entry name" value="DUF8119"/>
</dbReference>
<evidence type="ECO:0000259" key="2">
    <source>
        <dbReference type="Pfam" id="PF26436"/>
    </source>
</evidence>
<reference evidence="3 4" key="1">
    <citation type="journal article" date="2019" name="Int. J. Syst. Evol. Microbiol.">
        <title>The Global Catalogue of Microorganisms (GCM) 10K type strain sequencing project: providing services to taxonomists for standard genome sequencing and annotation.</title>
        <authorList>
            <consortium name="The Broad Institute Genomics Platform"/>
            <consortium name="The Broad Institute Genome Sequencing Center for Infectious Disease"/>
            <person name="Wu L."/>
            <person name="Ma J."/>
        </authorList>
    </citation>
    <scope>NUCLEOTIDE SEQUENCE [LARGE SCALE GENOMIC DNA]</scope>
    <source>
        <strain evidence="3 4">IBRC-M 10256</strain>
    </source>
</reference>
<gene>
    <name evidence="3" type="ORF">ACFOUR_04940</name>
</gene>
<keyword evidence="1" id="KW-1133">Transmembrane helix</keyword>
<dbReference type="GeneID" id="73903092"/>
<dbReference type="Pfam" id="PF26436">
    <property type="entry name" value="DUF8119"/>
    <property type="match status" value="1"/>
</dbReference>
<comment type="caution">
    <text evidence="3">The sequence shown here is derived from an EMBL/GenBank/DDBJ whole genome shotgun (WGS) entry which is preliminary data.</text>
</comment>
<feature type="domain" description="DUF8119" evidence="2">
    <location>
        <begin position="9"/>
        <end position="78"/>
    </location>
</feature>
<dbReference type="Proteomes" id="UP001595846">
    <property type="component" value="Unassembled WGS sequence"/>
</dbReference>
<feature type="transmembrane region" description="Helical" evidence="1">
    <location>
        <begin position="21"/>
        <end position="40"/>
    </location>
</feature>
<evidence type="ECO:0000313" key="4">
    <source>
        <dbReference type="Proteomes" id="UP001595846"/>
    </source>
</evidence>
<keyword evidence="1" id="KW-0472">Membrane</keyword>
<protein>
    <recommendedName>
        <fullName evidence="2">DUF8119 domain-containing protein</fullName>
    </recommendedName>
</protein>